<evidence type="ECO:0000313" key="2">
    <source>
        <dbReference type="Proteomes" id="UP000694397"/>
    </source>
</evidence>
<organism evidence="1 2">
    <name type="scientific">Scleropages formosus</name>
    <name type="common">Asian bonytongue</name>
    <name type="synonym">Osteoglossum formosum</name>
    <dbReference type="NCBI Taxonomy" id="113540"/>
    <lineage>
        <taxon>Eukaryota</taxon>
        <taxon>Metazoa</taxon>
        <taxon>Chordata</taxon>
        <taxon>Craniata</taxon>
        <taxon>Vertebrata</taxon>
        <taxon>Euteleostomi</taxon>
        <taxon>Actinopterygii</taxon>
        <taxon>Neopterygii</taxon>
        <taxon>Teleostei</taxon>
        <taxon>Osteoglossocephala</taxon>
        <taxon>Osteoglossomorpha</taxon>
        <taxon>Osteoglossiformes</taxon>
        <taxon>Osteoglossidae</taxon>
        <taxon>Scleropages</taxon>
    </lineage>
</organism>
<sequence length="63" mass="7061">METHSLIHSLTVLTTCDSLQPFLEAQGSRLVRVHPGFDSSPLQIHEDAEDNILANSRKYINTL</sequence>
<reference evidence="1" key="2">
    <citation type="submission" date="2025-08" db="UniProtKB">
        <authorList>
            <consortium name="Ensembl"/>
        </authorList>
    </citation>
    <scope>IDENTIFICATION</scope>
</reference>
<protein>
    <submittedName>
        <fullName evidence="1">Uncharacterized protein</fullName>
    </submittedName>
</protein>
<keyword evidence="2" id="KW-1185">Reference proteome</keyword>
<accession>A0A8C9R2Z0</accession>
<dbReference type="Ensembl" id="ENSSFOT00015005652.2">
    <property type="protein sequence ID" value="ENSSFOP00015005562.1"/>
    <property type="gene ID" value="ENSSFOG00015003638.2"/>
</dbReference>
<evidence type="ECO:0000313" key="1">
    <source>
        <dbReference type="Ensembl" id="ENSSFOP00015005562.1"/>
    </source>
</evidence>
<proteinExistence type="predicted"/>
<reference evidence="1 2" key="1">
    <citation type="submission" date="2019-04" db="EMBL/GenBank/DDBJ databases">
        <authorList>
            <consortium name="Wellcome Sanger Institute Data Sharing"/>
        </authorList>
    </citation>
    <scope>NUCLEOTIDE SEQUENCE [LARGE SCALE GENOMIC DNA]</scope>
</reference>
<dbReference type="Proteomes" id="UP000694397">
    <property type="component" value="Chromosome 14"/>
</dbReference>
<reference evidence="1" key="3">
    <citation type="submission" date="2025-09" db="UniProtKB">
        <authorList>
            <consortium name="Ensembl"/>
        </authorList>
    </citation>
    <scope>IDENTIFICATION</scope>
</reference>
<dbReference type="AlphaFoldDB" id="A0A8C9R2Z0"/>
<name>A0A8C9R2Z0_SCLFO</name>